<comment type="caution">
    <text evidence="5">Lacks conserved residue(s) required for the propagation of feature annotation.</text>
</comment>
<dbReference type="RefSeq" id="WP_015504967.1">
    <property type="nucleotide sequence ID" value="NZ_CAYARL010000026.1"/>
</dbReference>
<evidence type="ECO:0000256" key="4">
    <source>
        <dbReference type="ARBA" id="ARBA00023002"/>
    </source>
</evidence>
<dbReference type="InterPro" id="IPR050097">
    <property type="entry name" value="Ferredoxin-NADP_redctase_2"/>
</dbReference>
<evidence type="ECO:0000256" key="5">
    <source>
        <dbReference type="HAMAP-Rule" id="MF_01685"/>
    </source>
</evidence>
<dbReference type="InterPro" id="IPR022890">
    <property type="entry name" value="Fd--NADP_Rdtase_type_2"/>
</dbReference>
<proteinExistence type="inferred from homology"/>
<dbReference type="EMBL" id="CP017686">
    <property type="protein sequence ID" value="AYQ55219.1"/>
    <property type="molecule type" value="Genomic_DNA"/>
</dbReference>
<dbReference type="HAMAP" id="MF_01685">
    <property type="entry name" value="FENR2"/>
    <property type="match status" value="1"/>
</dbReference>
<evidence type="ECO:0000256" key="3">
    <source>
        <dbReference type="ARBA" id="ARBA00022857"/>
    </source>
</evidence>
<feature type="binding site" evidence="5">
    <location>
        <position position="39"/>
    </location>
    <ligand>
        <name>FAD</name>
        <dbReference type="ChEBI" id="CHEBI:57692"/>
    </ligand>
</feature>
<comment type="cofactor">
    <cofactor evidence="5">
        <name>FAD</name>
        <dbReference type="ChEBI" id="CHEBI:57692"/>
    </cofactor>
    <text evidence="5">Binds 1 FAD per subunit.</text>
</comment>
<evidence type="ECO:0000313" key="8">
    <source>
        <dbReference type="Proteomes" id="UP000273278"/>
    </source>
</evidence>
<feature type="binding site" evidence="5">
    <location>
        <position position="32"/>
    </location>
    <ligand>
        <name>FAD</name>
        <dbReference type="ChEBI" id="CHEBI:57692"/>
    </ligand>
</feature>
<dbReference type="AlphaFoldDB" id="A0A3G3IHK1"/>
<keyword evidence="2 5" id="KW-0274">FAD</keyword>
<evidence type="ECO:0000259" key="6">
    <source>
        <dbReference type="Pfam" id="PF07992"/>
    </source>
</evidence>
<dbReference type="GO" id="GO:0050661">
    <property type="term" value="F:NADP binding"/>
    <property type="evidence" value="ECO:0007669"/>
    <property type="project" value="UniProtKB-UniRule"/>
</dbReference>
<evidence type="ECO:0000256" key="2">
    <source>
        <dbReference type="ARBA" id="ARBA00022827"/>
    </source>
</evidence>
<dbReference type="PRINTS" id="PR00368">
    <property type="entry name" value="FADPNR"/>
</dbReference>
<feature type="binding site" evidence="5">
    <location>
        <position position="117"/>
    </location>
    <ligand>
        <name>FAD</name>
        <dbReference type="ChEBI" id="CHEBI:57692"/>
    </ligand>
</feature>
<name>A0A3G3IHK1_9ARCH</name>
<evidence type="ECO:0000256" key="1">
    <source>
        <dbReference type="ARBA" id="ARBA00022630"/>
    </source>
</evidence>
<dbReference type="EC" id="1.18.1.2" evidence="5"/>
<keyword evidence="1 5" id="KW-0285">Flavoprotein</keyword>
<feature type="binding site" evidence="5">
    <location>
        <position position="84"/>
    </location>
    <ligand>
        <name>FAD</name>
        <dbReference type="ChEBI" id="CHEBI:57692"/>
    </ligand>
</feature>
<organism evidence="7 8">
    <name type="scientific">Methanomethylophilus alvi</name>
    <dbReference type="NCBI Taxonomy" id="1291540"/>
    <lineage>
        <taxon>Archaea</taxon>
        <taxon>Methanobacteriati</taxon>
        <taxon>Thermoplasmatota</taxon>
        <taxon>Thermoplasmata</taxon>
        <taxon>Methanomassiliicoccales</taxon>
        <taxon>Methanomethylophilaceae</taxon>
        <taxon>Methanomethylophilus</taxon>
    </lineage>
</organism>
<dbReference type="InterPro" id="IPR023753">
    <property type="entry name" value="FAD/NAD-binding_dom"/>
</dbReference>
<reference evidence="7 8" key="1">
    <citation type="submission" date="2016-10" db="EMBL/GenBank/DDBJ databases">
        <title>Complete genome of the TMA-utilizing, human hosted archaeon Methanomethylophilus alvus Gen. nov, sp. nov., strain Mx-05, derived from a pure culture.</title>
        <authorList>
            <person name="Brugere J.-F."/>
            <person name="Ben Hania W."/>
            <person name="Chaudhary P.P."/>
            <person name="Gaci N."/>
            <person name="Borrel G."/>
            <person name="Cao Van Tuat L."/>
            <person name="Fardeau M.-L."/>
            <person name="Harris H.M.B."/>
            <person name="O'Toole P.W."/>
            <person name="Ollivier B."/>
        </authorList>
    </citation>
    <scope>NUCLEOTIDE SEQUENCE [LARGE SCALE GENOMIC DNA]</scope>
    <source>
        <strain evidence="7 8">Mx-05</strain>
    </source>
</reference>
<protein>
    <recommendedName>
        <fullName evidence="5">Ferredoxin--NADP reductase</fullName>
        <shortName evidence="5">FNR</shortName>
        <shortName evidence="5">Fd-NADP(+) reductase</shortName>
        <ecNumber evidence="5">1.18.1.2</ecNumber>
    </recommendedName>
</protein>
<comment type="catalytic activity">
    <reaction evidence="5">
        <text>2 reduced [2Fe-2S]-[ferredoxin] + NADP(+) + H(+) = 2 oxidized [2Fe-2S]-[ferredoxin] + NADPH</text>
        <dbReference type="Rhea" id="RHEA:20125"/>
        <dbReference type="Rhea" id="RHEA-COMP:10000"/>
        <dbReference type="Rhea" id="RHEA-COMP:10001"/>
        <dbReference type="ChEBI" id="CHEBI:15378"/>
        <dbReference type="ChEBI" id="CHEBI:33737"/>
        <dbReference type="ChEBI" id="CHEBI:33738"/>
        <dbReference type="ChEBI" id="CHEBI:57783"/>
        <dbReference type="ChEBI" id="CHEBI:58349"/>
        <dbReference type="EC" id="1.18.1.2"/>
    </reaction>
</comment>
<dbReference type="OMA" id="TLMCQSA"/>
<feature type="binding site" evidence="5">
    <location>
        <position position="276"/>
    </location>
    <ligand>
        <name>FAD</name>
        <dbReference type="ChEBI" id="CHEBI:57692"/>
    </ligand>
</feature>
<dbReference type="InterPro" id="IPR036188">
    <property type="entry name" value="FAD/NAD-bd_sf"/>
</dbReference>
<dbReference type="GO" id="GO:0050660">
    <property type="term" value="F:flavin adenine dinucleotide binding"/>
    <property type="evidence" value="ECO:0007669"/>
    <property type="project" value="UniProtKB-UniRule"/>
</dbReference>
<feature type="domain" description="FAD/NAD(P)-binding" evidence="6">
    <location>
        <begin position="3"/>
        <end position="286"/>
    </location>
</feature>
<comment type="subunit">
    <text evidence="5">Homodimer.</text>
</comment>
<dbReference type="Pfam" id="PF07992">
    <property type="entry name" value="Pyr_redox_2"/>
    <property type="match status" value="1"/>
</dbReference>
<comment type="similarity">
    <text evidence="5">Belongs to the ferredoxin--NADP reductase type 2 family.</text>
</comment>
<keyword evidence="3 5" id="KW-0521">NADP</keyword>
<accession>A0A3G3IHK1</accession>
<dbReference type="SUPFAM" id="SSF51905">
    <property type="entry name" value="FAD/NAD(P)-binding domain"/>
    <property type="match status" value="1"/>
</dbReference>
<gene>
    <name evidence="7" type="ORF">BKD89_05305</name>
</gene>
<feature type="binding site" evidence="5">
    <location>
        <position position="44"/>
    </location>
    <ligand>
        <name>FAD</name>
        <dbReference type="ChEBI" id="CHEBI:57692"/>
    </ligand>
</feature>
<dbReference type="PANTHER" id="PTHR48105">
    <property type="entry name" value="THIOREDOXIN REDUCTASE 1-RELATED-RELATED"/>
    <property type="match status" value="1"/>
</dbReference>
<sequence length="311" mass="33919">MVYDVIVIGAGPAGLTAGIYARSKMMSTLVLESGTVGGQLVALYPEKGIHNYPGFETVQARKLSDKLYAQAESMECDIRENQKVVDIVDGDQKIIVKTQDSEYEGMSVIVAIGMGEFTPRKLGAPGENELEGKGIDYILPVKEDLVGKKVVMFGGGNSAIEMALIADQVTDTTIVHRRPEFRADEMNVKNLNESNIRKIMNANVKSFNGTDHLESITIEQDGKEMTIEADLAVINIGITANLEILKKWGLELTENGLIKVGIDMSTNRHGVFACGDVVDYPGKYKQIITGCGEAATACLMAYKFVKKPYWA</sequence>
<dbReference type="Proteomes" id="UP000273278">
    <property type="component" value="Chromosome"/>
</dbReference>
<evidence type="ECO:0000313" key="7">
    <source>
        <dbReference type="EMBL" id="AYQ55219.1"/>
    </source>
</evidence>
<dbReference type="GO" id="GO:0004324">
    <property type="term" value="F:ferredoxin-NADP+ reductase activity"/>
    <property type="evidence" value="ECO:0007669"/>
    <property type="project" value="UniProtKB-UniRule"/>
</dbReference>
<dbReference type="PRINTS" id="PR00469">
    <property type="entry name" value="PNDRDTASEII"/>
</dbReference>
<dbReference type="Gene3D" id="3.50.50.60">
    <property type="entry name" value="FAD/NAD(P)-binding domain"/>
    <property type="match status" value="2"/>
</dbReference>
<keyword evidence="4 5" id="KW-0560">Oxidoreductase</keyword>
<dbReference type="GeneID" id="41321862"/>